<dbReference type="RefSeq" id="WP_155431340.1">
    <property type="nucleotide sequence ID" value="NZ_WNJO01000005.1"/>
</dbReference>
<name>A0A7X2XUW7_9LACO</name>
<evidence type="ECO:0000313" key="1">
    <source>
        <dbReference type="EMBL" id="MTV82061.1"/>
    </source>
</evidence>
<dbReference type="Proteomes" id="UP000466388">
    <property type="component" value="Unassembled WGS sequence"/>
</dbReference>
<comment type="caution">
    <text evidence="1">The sequence shown here is derived from an EMBL/GenBank/DDBJ whole genome shotgun (WGS) entry which is preliminary data.</text>
</comment>
<evidence type="ECO:0000313" key="2">
    <source>
        <dbReference type="Proteomes" id="UP000466388"/>
    </source>
</evidence>
<reference evidence="1 2" key="1">
    <citation type="submission" date="2019-11" db="EMBL/GenBank/DDBJ databases">
        <title>Lactobacillus sp. nov. CRM56-3, isolated from fermented tea leaves.</title>
        <authorList>
            <person name="Phuengjayaem S."/>
            <person name="Tanasupawat S."/>
        </authorList>
    </citation>
    <scope>NUCLEOTIDE SEQUENCE [LARGE SCALE GENOMIC DNA]</scope>
    <source>
        <strain evidence="1 2">CRM56-3</strain>
    </source>
</reference>
<dbReference type="AlphaFoldDB" id="A0A7X2XUW7"/>
<gene>
    <name evidence="1" type="ORF">GM612_05270</name>
</gene>
<dbReference type="EMBL" id="WNJO01000005">
    <property type="protein sequence ID" value="MTV82061.1"/>
    <property type="molecule type" value="Genomic_DNA"/>
</dbReference>
<keyword evidence="2" id="KW-1185">Reference proteome</keyword>
<proteinExistence type="predicted"/>
<accession>A0A7X2XUW7</accession>
<organism evidence="1 2">
    <name type="scientific">Secundilactobacillus folii</name>
    <dbReference type="NCBI Taxonomy" id="2678357"/>
    <lineage>
        <taxon>Bacteria</taxon>
        <taxon>Bacillati</taxon>
        <taxon>Bacillota</taxon>
        <taxon>Bacilli</taxon>
        <taxon>Lactobacillales</taxon>
        <taxon>Lactobacillaceae</taxon>
        <taxon>Secundilactobacillus</taxon>
    </lineage>
</organism>
<protein>
    <submittedName>
        <fullName evidence="1">Uncharacterized protein</fullName>
    </submittedName>
</protein>
<sequence>MNSIMSDLQYALQRQALVNVYQQQQDIVYTGYVTIVDDQGIILTTFDDSGSEDGAVYLTYKVIDFVEFESDDLDSMRFRIENAASEHFFTFGKMTTKFNLKRSLIRQVLEAAMVDESAIMVLDHNSGELNEGEVTRISEHDFDFRIFDKFKLEDHPQLVLSFKDVALIEFEGKELTLQTASMGYIQTLPPVKTLSVNSLTDIAASLQEAQRTQRLISLVPVGDPEMFYVGRVNTVGADSVVINLVDMTGQFGGYWLVKLPAIEQVTTQSDYLEVMKTYMMLNKNLGVTAQPGLNDERLFDAGDNLFQEILAQAAKFQRVVRLQLDDQQSVIGYISKFGGQQIIFHQIEQGTVIDPLGTIVELDDIDEIAFDYMDAMLTEKQLRNQGEL</sequence>